<sequence length="243" mass="27472">MALVGEVLEVLNTISPFEFQESWDNSGLILGSKNNKFSEMITCLEVTLTIATNAKQNALIITHHPLIFKPLKALDYTTYPSNILKLLIEKNISLISMHTNFDKTHLNKHFAKTLLGFDNLIEKNLILVKENLNWDFDKLLEHVKFRLGVEKLACAKGSQMIKEVAFACGAGAFALHSLKPQTCLITGDIKYHDSMIAKSLGISLIDATHYYSERAFAQIMAEILHSYDYLVTIEHFENPLQFI</sequence>
<evidence type="ECO:0000313" key="6">
    <source>
        <dbReference type="EMBL" id="AFI04376.1"/>
    </source>
</evidence>
<dbReference type="InterPro" id="IPR002678">
    <property type="entry name" value="DUF34/NIF3"/>
</dbReference>
<comment type="subunit">
    <text evidence="2">Homohexamer.</text>
</comment>
<dbReference type="Gene3D" id="3.40.1390.30">
    <property type="entry name" value="NIF3 (NGG1p interacting factor 3)-like"/>
    <property type="match status" value="2"/>
</dbReference>
<dbReference type="STRING" id="182217.HCW_05570"/>
<accession>I0EN57</accession>
<dbReference type="InterPro" id="IPR036069">
    <property type="entry name" value="DUF34/NIF3_sf"/>
</dbReference>
<dbReference type="FunFam" id="3.40.1390.30:FF:000001">
    <property type="entry name" value="GTP cyclohydrolase 1 type 2"/>
    <property type="match status" value="1"/>
</dbReference>
<evidence type="ECO:0000256" key="5">
    <source>
        <dbReference type="PIRSR" id="PIRSR602678-1"/>
    </source>
</evidence>
<proteinExistence type="inferred from homology"/>
<keyword evidence="7" id="KW-1185">Reference proteome</keyword>
<evidence type="ECO:0000313" key="7">
    <source>
        <dbReference type="Proteomes" id="UP000005010"/>
    </source>
</evidence>
<keyword evidence="4 5" id="KW-0479">Metal-binding</keyword>
<gene>
    <name evidence="6" type="ordered locus">HCW_05570</name>
</gene>
<name>I0EN57_HELC0</name>
<reference evidence="7" key="1">
    <citation type="submission" date="2012-04" db="EMBL/GenBank/DDBJ databases">
        <title>Complete genome sequence of Helicobacter cetorum strain MIT 00-7128.</title>
        <authorList>
            <person name="Kersulyte D."/>
            <person name="Berg D.E."/>
        </authorList>
    </citation>
    <scope>NUCLEOTIDE SEQUENCE [LARGE SCALE GENOMIC DNA]</scope>
    <source>
        <strain evidence="7">MIT 00-7128</strain>
    </source>
</reference>
<dbReference type="RefSeq" id="WP_014661246.1">
    <property type="nucleotide sequence ID" value="NC_017737.1"/>
</dbReference>
<evidence type="ECO:0000256" key="1">
    <source>
        <dbReference type="ARBA" id="ARBA00006964"/>
    </source>
</evidence>
<dbReference type="PATRIC" id="fig|182217.3.peg.1182"/>
<feature type="binding site" evidence="5">
    <location>
        <position position="102"/>
    </location>
    <ligand>
        <name>a divalent metal cation</name>
        <dbReference type="ChEBI" id="CHEBI:60240"/>
        <label>1</label>
    </ligand>
</feature>
<evidence type="ECO:0000256" key="2">
    <source>
        <dbReference type="ARBA" id="ARBA00011643"/>
    </source>
</evidence>
<dbReference type="KEGG" id="hce:HCW_05570"/>
<organism evidence="6 7">
    <name type="scientific">Helicobacter cetorum (strain ATCC BAA-429 / MIT 00-7128)</name>
    <dbReference type="NCBI Taxonomy" id="182217"/>
    <lineage>
        <taxon>Bacteria</taxon>
        <taxon>Pseudomonadati</taxon>
        <taxon>Campylobacterota</taxon>
        <taxon>Epsilonproteobacteria</taxon>
        <taxon>Campylobacterales</taxon>
        <taxon>Helicobacteraceae</taxon>
        <taxon>Helicobacter</taxon>
    </lineage>
</organism>
<dbReference type="PANTHER" id="PTHR13799:SF14">
    <property type="entry name" value="GTP CYCLOHYDROLASE 1 TYPE 2 HOMOLOG"/>
    <property type="match status" value="1"/>
</dbReference>
<dbReference type="AlphaFoldDB" id="I0EN57"/>
<dbReference type="Proteomes" id="UP000005010">
    <property type="component" value="Chromosome"/>
</dbReference>
<feature type="binding site" evidence="5">
    <location>
        <position position="213"/>
    </location>
    <ligand>
        <name>a divalent metal cation</name>
        <dbReference type="ChEBI" id="CHEBI:60240"/>
        <label>1</label>
    </ligand>
</feature>
<dbReference type="eggNOG" id="COG0327">
    <property type="taxonomic scope" value="Bacteria"/>
</dbReference>
<evidence type="ECO:0000256" key="3">
    <source>
        <dbReference type="ARBA" id="ARBA00022112"/>
    </source>
</evidence>
<dbReference type="PANTHER" id="PTHR13799">
    <property type="entry name" value="NGG1 INTERACTING FACTOR 3"/>
    <property type="match status" value="1"/>
</dbReference>
<dbReference type="Pfam" id="PF01784">
    <property type="entry name" value="DUF34_NIF3"/>
    <property type="match status" value="1"/>
</dbReference>
<dbReference type="GO" id="GO:0046872">
    <property type="term" value="F:metal ion binding"/>
    <property type="evidence" value="ECO:0007669"/>
    <property type="project" value="UniProtKB-KW"/>
</dbReference>
<dbReference type="SUPFAM" id="SSF102705">
    <property type="entry name" value="NIF3 (NGG1p interacting factor 3)-like"/>
    <property type="match status" value="1"/>
</dbReference>
<dbReference type="HOGENOM" id="CLU_037423_2_1_7"/>
<evidence type="ECO:0000256" key="4">
    <source>
        <dbReference type="ARBA" id="ARBA00022723"/>
    </source>
</evidence>
<dbReference type="GO" id="GO:0005737">
    <property type="term" value="C:cytoplasm"/>
    <property type="evidence" value="ECO:0007669"/>
    <property type="project" value="TreeGrafter"/>
</dbReference>
<protein>
    <recommendedName>
        <fullName evidence="3">GTP cyclohydrolase 1 type 2 homolog</fullName>
    </recommendedName>
</protein>
<dbReference type="EMBL" id="CP003479">
    <property type="protein sequence ID" value="AFI04376.1"/>
    <property type="molecule type" value="Genomic_DNA"/>
</dbReference>
<comment type="similarity">
    <text evidence="1">Belongs to the GTP cyclohydrolase I type 2/NIF3 family.</text>
</comment>
<feature type="binding site" evidence="5">
    <location>
        <position position="63"/>
    </location>
    <ligand>
        <name>a divalent metal cation</name>
        <dbReference type="ChEBI" id="CHEBI:60240"/>
        <label>1</label>
    </ligand>
</feature>
<feature type="binding site" evidence="5">
    <location>
        <position position="209"/>
    </location>
    <ligand>
        <name>a divalent metal cation</name>
        <dbReference type="ChEBI" id="CHEBI:60240"/>
        <label>1</label>
    </ligand>
</feature>
<dbReference type="NCBIfam" id="TIGR00486">
    <property type="entry name" value="YbgI_SA1388"/>
    <property type="match status" value="1"/>
</dbReference>
<feature type="binding site" evidence="5">
    <location>
        <position position="64"/>
    </location>
    <ligand>
        <name>a divalent metal cation</name>
        <dbReference type="ChEBI" id="CHEBI:60240"/>
        <label>2</label>
    </ligand>
</feature>